<proteinExistence type="predicted"/>
<accession>A0ABW5BV51</accession>
<name>A0ABW5BV51_9BACI</name>
<evidence type="ECO:0000313" key="1">
    <source>
        <dbReference type="EMBL" id="MFD2212646.1"/>
    </source>
</evidence>
<organism evidence="1 2">
    <name type="scientific">Metabacillus endolithicus</name>
    <dbReference type="NCBI Taxonomy" id="1535204"/>
    <lineage>
        <taxon>Bacteria</taxon>
        <taxon>Bacillati</taxon>
        <taxon>Bacillota</taxon>
        <taxon>Bacilli</taxon>
        <taxon>Bacillales</taxon>
        <taxon>Bacillaceae</taxon>
        <taxon>Metabacillus</taxon>
    </lineage>
</organism>
<dbReference type="Proteomes" id="UP001597318">
    <property type="component" value="Unassembled WGS sequence"/>
</dbReference>
<comment type="caution">
    <text evidence="1">The sequence shown here is derived from an EMBL/GenBank/DDBJ whole genome shotgun (WGS) entry which is preliminary data.</text>
</comment>
<evidence type="ECO:0000313" key="2">
    <source>
        <dbReference type="Proteomes" id="UP001597318"/>
    </source>
</evidence>
<reference evidence="2" key="1">
    <citation type="journal article" date="2019" name="Int. J. Syst. Evol. Microbiol.">
        <title>The Global Catalogue of Microorganisms (GCM) 10K type strain sequencing project: providing services to taxonomists for standard genome sequencing and annotation.</title>
        <authorList>
            <consortium name="The Broad Institute Genomics Platform"/>
            <consortium name="The Broad Institute Genome Sequencing Center for Infectious Disease"/>
            <person name="Wu L."/>
            <person name="Ma J."/>
        </authorList>
    </citation>
    <scope>NUCLEOTIDE SEQUENCE [LARGE SCALE GENOMIC DNA]</scope>
    <source>
        <strain evidence="2">CGMCC 1.15474</strain>
    </source>
</reference>
<keyword evidence="2" id="KW-1185">Reference proteome</keyword>
<dbReference type="RefSeq" id="WP_247342026.1">
    <property type="nucleotide sequence ID" value="NZ_CP095550.1"/>
</dbReference>
<gene>
    <name evidence="1" type="ORF">ACFSKK_02840</name>
</gene>
<protein>
    <submittedName>
        <fullName evidence="1">Uncharacterized protein</fullName>
    </submittedName>
</protein>
<sequence length="59" mass="7042">MKVLNYKDQIQLIAHWLKTSKVEVIEGSVNKEIIRYNLRMEFDIQDDEVVDDVYDSIIK</sequence>
<dbReference type="EMBL" id="JBHUIK010000001">
    <property type="protein sequence ID" value="MFD2212646.1"/>
    <property type="molecule type" value="Genomic_DNA"/>
</dbReference>